<reference evidence="1 2" key="1">
    <citation type="submission" date="2020-10" db="EMBL/GenBank/DDBJ databases">
        <title>High quality whole genome sequence of Pseudomonas poae PMA22.</title>
        <authorList>
            <person name="Hernandez J.G."/>
            <person name="Rodriguez P."/>
            <person name="Cuevas C."/>
            <person name="de la Calle F."/>
            <person name="Galan B."/>
            <person name="Garcia J.L."/>
        </authorList>
    </citation>
    <scope>NUCLEOTIDE SEQUENCE [LARGE SCALE GENOMIC DNA]</scope>
    <source>
        <strain evidence="1 2">PMA22</strain>
    </source>
</reference>
<dbReference type="EMBL" id="CP063073">
    <property type="protein sequence ID" value="QOQ77728.1"/>
    <property type="molecule type" value="Genomic_DNA"/>
</dbReference>
<name>A0A7M1KPF4_9PSED</name>
<accession>A0A7M1KPF4</accession>
<protein>
    <recommendedName>
        <fullName evidence="3">Lipoprotein</fullName>
    </recommendedName>
</protein>
<proteinExistence type="predicted"/>
<dbReference type="Proteomes" id="UP000594923">
    <property type="component" value="Chromosome"/>
</dbReference>
<sequence>MNKYLLYSLLALVAGCSTGPYLHPDSSIGENALLQRTCPGPKAAMSVAPLSEALNWVHVLVYVAPPDSYSGYGKPRSVETELRVFGRLYRPRQLDQDVALWVSATSPLVTVQLASGKTYQVSVEFLKTGFDPKKLSSSDLKGTPLGKGDMDDFTLTFPDIFVNGEKVPMAPIHFKNREERYAPVFNC</sequence>
<evidence type="ECO:0008006" key="3">
    <source>
        <dbReference type="Google" id="ProtNLM"/>
    </source>
</evidence>
<dbReference type="AlphaFoldDB" id="A0A7M1KPF4"/>
<dbReference type="PROSITE" id="PS51257">
    <property type="entry name" value="PROKAR_LIPOPROTEIN"/>
    <property type="match status" value="1"/>
</dbReference>
<gene>
    <name evidence="1" type="ORF">IMF22_12160</name>
</gene>
<dbReference type="RefSeq" id="WP_197628930.1">
    <property type="nucleotide sequence ID" value="NZ_CP063073.1"/>
</dbReference>
<evidence type="ECO:0000313" key="1">
    <source>
        <dbReference type="EMBL" id="QOQ77728.1"/>
    </source>
</evidence>
<evidence type="ECO:0000313" key="2">
    <source>
        <dbReference type="Proteomes" id="UP000594923"/>
    </source>
</evidence>
<organism evidence="1 2">
    <name type="scientific">Pseudomonas poae</name>
    <dbReference type="NCBI Taxonomy" id="200451"/>
    <lineage>
        <taxon>Bacteria</taxon>
        <taxon>Pseudomonadati</taxon>
        <taxon>Pseudomonadota</taxon>
        <taxon>Gammaproteobacteria</taxon>
        <taxon>Pseudomonadales</taxon>
        <taxon>Pseudomonadaceae</taxon>
        <taxon>Pseudomonas</taxon>
    </lineage>
</organism>